<evidence type="ECO:0000313" key="2">
    <source>
        <dbReference type="Proteomes" id="UP000265619"/>
    </source>
</evidence>
<dbReference type="Pfam" id="PF11102">
    <property type="entry name" value="YjbF"/>
    <property type="match status" value="1"/>
</dbReference>
<protein>
    <recommendedName>
        <fullName evidence="3">YjbF family lipoprotein</fullName>
    </recommendedName>
</protein>
<dbReference type="EMBL" id="QXMN01000062">
    <property type="protein sequence ID" value="RIX73606.1"/>
    <property type="molecule type" value="Genomic_DNA"/>
</dbReference>
<dbReference type="OrthoDB" id="8847406at2"/>
<organism evidence="1 2">
    <name type="scientific">Acidovorax cavernicola</name>
    <dbReference type="NCBI Taxonomy" id="1675792"/>
    <lineage>
        <taxon>Bacteria</taxon>
        <taxon>Pseudomonadati</taxon>
        <taxon>Pseudomonadota</taxon>
        <taxon>Betaproteobacteria</taxon>
        <taxon>Burkholderiales</taxon>
        <taxon>Comamonadaceae</taxon>
        <taxon>Acidovorax</taxon>
    </lineage>
</organism>
<name>A0A9X8GSE0_9BURK</name>
<evidence type="ECO:0008006" key="3">
    <source>
        <dbReference type="Google" id="ProtNLM"/>
    </source>
</evidence>
<dbReference type="Proteomes" id="UP000265619">
    <property type="component" value="Unassembled WGS sequence"/>
</dbReference>
<dbReference type="InterPro" id="IPR023373">
    <property type="entry name" value="YmcC_sf"/>
</dbReference>
<dbReference type="Gene3D" id="2.40.360.10">
    <property type="entry name" value="YmcC-like"/>
    <property type="match status" value="1"/>
</dbReference>
<dbReference type="InterPro" id="IPR021308">
    <property type="entry name" value="GfcB"/>
</dbReference>
<evidence type="ECO:0000313" key="1">
    <source>
        <dbReference type="EMBL" id="RIX73606.1"/>
    </source>
</evidence>
<accession>A0A9X8GSE0</accession>
<reference evidence="1 2" key="1">
    <citation type="submission" date="2018-09" db="EMBL/GenBank/DDBJ databases">
        <title>Acidovorax cavernicola nov. sp. isolated from Gruta de las Maravillas (Aracena, Spain).</title>
        <authorList>
            <person name="Jurado V."/>
            <person name="Gutierrez-Patricio S."/>
            <person name="Gonzalez-Pimentel J.L."/>
            <person name="Miller A.Z."/>
            <person name="Laiz L."/>
            <person name="Saiz-Jimenez C."/>
        </authorList>
    </citation>
    <scope>NUCLEOTIDE SEQUENCE [LARGE SCALE GENOMIC DNA]</scope>
    <source>
        <strain evidence="1 2">1011MAR4D40.2</strain>
    </source>
</reference>
<dbReference type="SUPFAM" id="SSF159270">
    <property type="entry name" value="YmcC-like"/>
    <property type="match status" value="1"/>
</dbReference>
<gene>
    <name evidence="1" type="ORF">D3H34_29055</name>
</gene>
<proteinExistence type="predicted"/>
<comment type="caution">
    <text evidence="1">The sequence shown here is derived from an EMBL/GenBank/DDBJ whole genome shotgun (WGS) entry which is preliminary data.</text>
</comment>
<dbReference type="AlphaFoldDB" id="A0A9X8GSE0"/>
<keyword evidence="2" id="KW-1185">Reference proteome</keyword>
<sequence>MLHALLKGGHSLKSPRVASATRLLERCLLATFFLGIGGCSSGTSAMLESARLLYRGESAVTQPNFNPSYRYLRTSVNGRVLYMVLGYIDQRAEGPVEVWYSSTGEVVRLLNGQLVGTTGLSTDWRDVRLLDPPAWQTPAAGSTQNYVRERDLMPGYRFGIRDDIARAPITPPVDSALVGTPANSLRWYEERSLSRPAAASVPPARFGVSFASGAPQVVYSEQCISRDICMSFEQWTPPAPAAGTAARAGT</sequence>